<sequence length="359" mass="40513">MMLQEQLSQVVKHSVAYSFAFSQPFSFYVDAYPMMQNQILEQSNILKYGMQHESIRMLQHKLQRLSYYDSSIDGEFGALTEYALKKFQQDHLLEQTGKADQKTIKQIIEKEENYYLQQLEEIGLDFVIGDKGDQVELLQEALLYFGYYRANVDGVFGDKSDQALKAYKQDKGLEIHHIKTEIKEEKVVVPKIAAVQVVVKKNIPNEKDGSTEETKKKEDKQKEILEADMPIQDEIKTASAPGLVANAKAFIGTPYLWGGGTTTAGFDCSGYLQYVFQQIGVSLPRTVSDMWNATKPVNQPSVGDLVFFETYKPGPSHAGIYLGNGQFIHAGESKGVEITNMDNSYWSPRYLGAKRIALP</sequence>
<comment type="caution">
    <text evidence="6">The sequence shown here is derived from an EMBL/GenBank/DDBJ whole genome shotgun (WGS) entry which is preliminary data.</text>
</comment>
<dbReference type="AlphaFoldDB" id="W4VDZ6"/>
<evidence type="ECO:0000313" key="6">
    <source>
        <dbReference type="EMBL" id="GAE91417.1"/>
    </source>
</evidence>
<evidence type="ECO:0000256" key="4">
    <source>
        <dbReference type="ARBA" id="ARBA00022807"/>
    </source>
</evidence>
<gene>
    <name evidence="6" type="ORF">JCM21714_366</name>
</gene>
<keyword evidence="7" id="KW-1185">Reference proteome</keyword>
<proteinExistence type="inferred from homology"/>
<dbReference type="STRING" id="1298598.JCM21714_366"/>
<keyword evidence="2" id="KW-0645">Protease</keyword>
<dbReference type="InterPro" id="IPR036365">
    <property type="entry name" value="PGBD-like_sf"/>
</dbReference>
<dbReference type="Proteomes" id="UP000019102">
    <property type="component" value="Unassembled WGS sequence"/>
</dbReference>
<keyword evidence="3" id="KW-0378">Hydrolase</keyword>
<dbReference type="InterPro" id="IPR051202">
    <property type="entry name" value="Peptidase_C40"/>
</dbReference>
<dbReference type="Pfam" id="PF00877">
    <property type="entry name" value="NLPC_P60"/>
    <property type="match status" value="1"/>
</dbReference>
<dbReference type="Gene3D" id="3.90.1720.10">
    <property type="entry name" value="endopeptidase domain like (from Nostoc punctiforme)"/>
    <property type="match status" value="1"/>
</dbReference>
<dbReference type="RefSeq" id="WP_035721148.1">
    <property type="nucleotide sequence ID" value="NZ_BAVS01000001.1"/>
</dbReference>
<dbReference type="InterPro" id="IPR002477">
    <property type="entry name" value="Peptidoglycan-bd-like"/>
</dbReference>
<comment type="similarity">
    <text evidence="1">Belongs to the peptidase C40 family.</text>
</comment>
<accession>W4VDZ6</accession>
<dbReference type="InterPro" id="IPR038765">
    <property type="entry name" value="Papain-like_cys_pep_sf"/>
</dbReference>
<dbReference type="Gene3D" id="1.10.101.10">
    <property type="entry name" value="PGBD-like superfamily/PGBD"/>
    <property type="match status" value="2"/>
</dbReference>
<dbReference type="eggNOG" id="COG0791">
    <property type="taxonomic scope" value="Bacteria"/>
</dbReference>
<reference evidence="6 7" key="1">
    <citation type="journal article" date="2014" name="Genome Announc.">
        <title>Draft Genome Sequence of the Boron-Tolerant and Moderately Halotolerant Bacterium Gracilibacillus boraciitolerans JCM 21714T.</title>
        <authorList>
            <person name="Ahmed I."/>
            <person name="Oshima K."/>
            <person name="Suda W."/>
            <person name="Kitamura K."/>
            <person name="Iida T."/>
            <person name="Ohmori Y."/>
            <person name="Fujiwara T."/>
            <person name="Hattori M."/>
            <person name="Ohkuma M."/>
        </authorList>
    </citation>
    <scope>NUCLEOTIDE SEQUENCE [LARGE SCALE GENOMIC DNA]</scope>
    <source>
        <strain evidence="6 7">JCM 21714</strain>
    </source>
</reference>
<name>W4VDZ6_9BACI</name>
<dbReference type="InterPro" id="IPR036366">
    <property type="entry name" value="PGBDSf"/>
</dbReference>
<dbReference type="InterPro" id="IPR000064">
    <property type="entry name" value="NLP_P60_dom"/>
</dbReference>
<dbReference type="GO" id="GO:0008234">
    <property type="term" value="F:cysteine-type peptidase activity"/>
    <property type="evidence" value="ECO:0007669"/>
    <property type="project" value="UniProtKB-KW"/>
</dbReference>
<dbReference type="PROSITE" id="PS51935">
    <property type="entry name" value="NLPC_P60"/>
    <property type="match status" value="1"/>
</dbReference>
<dbReference type="GO" id="GO:0006508">
    <property type="term" value="P:proteolysis"/>
    <property type="evidence" value="ECO:0007669"/>
    <property type="project" value="UniProtKB-KW"/>
</dbReference>
<evidence type="ECO:0000313" key="7">
    <source>
        <dbReference type="Proteomes" id="UP000019102"/>
    </source>
</evidence>
<dbReference type="PANTHER" id="PTHR47053:SF1">
    <property type="entry name" value="MUREIN DD-ENDOPEPTIDASE MEPH-RELATED"/>
    <property type="match status" value="1"/>
</dbReference>
<evidence type="ECO:0000256" key="1">
    <source>
        <dbReference type="ARBA" id="ARBA00007074"/>
    </source>
</evidence>
<evidence type="ECO:0000256" key="3">
    <source>
        <dbReference type="ARBA" id="ARBA00022801"/>
    </source>
</evidence>
<feature type="domain" description="NlpC/P60" evidence="5">
    <location>
        <begin position="237"/>
        <end position="357"/>
    </location>
</feature>
<keyword evidence="4" id="KW-0788">Thiol protease</keyword>
<dbReference type="eggNOG" id="COG3409">
    <property type="taxonomic scope" value="Bacteria"/>
</dbReference>
<evidence type="ECO:0000259" key="5">
    <source>
        <dbReference type="PROSITE" id="PS51935"/>
    </source>
</evidence>
<organism evidence="6 7">
    <name type="scientific">Gracilibacillus boraciitolerans JCM 21714</name>
    <dbReference type="NCBI Taxonomy" id="1298598"/>
    <lineage>
        <taxon>Bacteria</taxon>
        <taxon>Bacillati</taxon>
        <taxon>Bacillota</taxon>
        <taxon>Bacilli</taxon>
        <taxon>Bacillales</taxon>
        <taxon>Bacillaceae</taxon>
        <taxon>Gracilibacillus</taxon>
    </lineage>
</organism>
<protein>
    <submittedName>
        <fullName evidence="6">NLP/P60 protein</fullName>
    </submittedName>
</protein>
<dbReference type="Pfam" id="PF01471">
    <property type="entry name" value="PG_binding_1"/>
    <property type="match status" value="2"/>
</dbReference>
<dbReference type="EMBL" id="BAVS01000001">
    <property type="protein sequence ID" value="GAE91417.1"/>
    <property type="molecule type" value="Genomic_DNA"/>
</dbReference>
<dbReference type="PANTHER" id="PTHR47053">
    <property type="entry name" value="MUREIN DD-ENDOPEPTIDASE MEPH-RELATED"/>
    <property type="match status" value="1"/>
</dbReference>
<dbReference type="SUPFAM" id="SSF54001">
    <property type="entry name" value="Cysteine proteinases"/>
    <property type="match status" value="1"/>
</dbReference>
<dbReference type="OrthoDB" id="9813368at2"/>
<dbReference type="SUPFAM" id="SSF47090">
    <property type="entry name" value="PGBD-like"/>
    <property type="match status" value="2"/>
</dbReference>
<evidence type="ECO:0000256" key="2">
    <source>
        <dbReference type="ARBA" id="ARBA00022670"/>
    </source>
</evidence>